<reference evidence="2" key="1">
    <citation type="submission" date="2018-05" db="EMBL/GenBank/DDBJ databases">
        <title>Effector identification in a new, highly contiguous assembly of the strawberry crown rot pathogen Phytophthora cactorum.</title>
        <authorList>
            <person name="Armitage A.D."/>
            <person name="Nellist C.F."/>
            <person name="Bates H."/>
            <person name="Vickerstaff R.J."/>
            <person name="Harrison R.J."/>
        </authorList>
    </citation>
    <scope>NUCLEOTIDE SEQUENCE</scope>
    <source>
        <strain evidence="1">4040</strain>
        <strain evidence="2">P421</strain>
    </source>
</reference>
<organism evidence="2 3">
    <name type="scientific">Phytophthora cactorum</name>
    <dbReference type="NCBI Taxonomy" id="29920"/>
    <lineage>
        <taxon>Eukaryota</taxon>
        <taxon>Sar</taxon>
        <taxon>Stramenopiles</taxon>
        <taxon>Oomycota</taxon>
        <taxon>Peronosporomycetes</taxon>
        <taxon>Peronosporales</taxon>
        <taxon>Peronosporaceae</taxon>
        <taxon>Phytophthora</taxon>
    </lineage>
</organism>
<dbReference type="EMBL" id="RCMK01001078">
    <property type="protein sequence ID" value="KAG2902703.1"/>
    <property type="molecule type" value="Genomic_DNA"/>
</dbReference>
<evidence type="ECO:0000313" key="2">
    <source>
        <dbReference type="EMBL" id="KAG3210453.1"/>
    </source>
</evidence>
<comment type="caution">
    <text evidence="2">The sequence shown here is derived from an EMBL/GenBank/DDBJ whole genome shotgun (WGS) entry which is preliminary data.</text>
</comment>
<dbReference type="Proteomes" id="UP000760860">
    <property type="component" value="Unassembled WGS sequence"/>
</dbReference>
<accession>A0A8T1HDS6</accession>
<dbReference type="AlphaFoldDB" id="A0A8T1HDS6"/>
<sequence>MADLVTEPLPQTEHTIEKTEEMNGVKRCQWLCKVCSAYARAGVRSFEASYFCATCSRAKKGRPLLRKGAYRGQKVTVGADGLVYVVTKDGDRIILPAVYWALAFKEAHDSIWACHLRGPPTYERLSHMK</sequence>
<protein>
    <submittedName>
        <fullName evidence="2">Uncharacterized protein</fullName>
    </submittedName>
</protein>
<evidence type="ECO:0000313" key="3">
    <source>
        <dbReference type="Proteomes" id="UP000760860"/>
    </source>
</evidence>
<proteinExistence type="predicted"/>
<dbReference type="VEuPathDB" id="FungiDB:PC110_g18313"/>
<name>A0A8T1HDS6_9STRA</name>
<gene>
    <name evidence="1" type="ORF">PC117_g21413</name>
    <name evidence="2" type="ORF">PC129_g18551</name>
</gene>
<evidence type="ECO:0000313" key="1">
    <source>
        <dbReference type="EMBL" id="KAG2902703.1"/>
    </source>
</evidence>
<dbReference type="Proteomes" id="UP000736787">
    <property type="component" value="Unassembled WGS sequence"/>
</dbReference>
<dbReference type="EMBL" id="RCMV01001092">
    <property type="protein sequence ID" value="KAG3210453.1"/>
    <property type="molecule type" value="Genomic_DNA"/>
</dbReference>